<feature type="region of interest" description="Disordered" evidence="1">
    <location>
        <begin position="24"/>
        <end position="76"/>
    </location>
</feature>
<sequence length="163" mass="18357">MKQILSRIFVFGFVLLIACQNNGGNQESQGNRRNHHKQYHKQDRENRATSDDQFGNGPQAAPDNGNSGSDPIDRHPGQLIFTKHARCRMGCRHIDEGEVQEILEKGRINYRKSEPAGRPDPKYALEGTTHDGQEVRIIFAPSKRGMVVVTVIDLGTEWTCDCK</sequence>
<dbReference type="OrthoDB" id="669525at2"/>
<evidence type="ECO:0000313" key="3">
    <source>
        <dbReference type="Proteomes" id="UP000192796"/>
    </source>
</evidence>
<comment type="caution">
    <text evidence="2">The sequence shown here is derived from an EMBL/GenBank/DDBJ whole genome shotgun (WGS) entry which is preliminary data.</text>
</comment>
<dbReference type="EMBL" id="LVYD01000113">
    <property type="protein sequence ID" value="OQP57816.1"/>
    <property type="molecule type" value="Genomic_DNA"/>
</dbReference>
<feature type="compositionally biased region" description="Basic and acidic residues" evidence="1">
    <location>
        <begin position="40"/>
        <end position="50"/>
    </location>
</feature>
<evidence type="ECO:0000313" key="2">
    <source>
        <dbReference type="EMBL" id="OQP57816.1"/>
    </source>
</evidence>
<dbReference type="RefSeq" id="WP_158085487.1">
    <property type="nucleotide sequence ID" value="NZ_LVYD01000113.1"/>
</dbReference>
<reference evidence="2 3" key="1">
    <citation type="submission" date="2016-03" db="EMBL/GenBank/DDBJ databases">
        <title>Niastella vici sp. nov., isolated from farmland soil.</title>
        <authorList>
            <person name="Chen L."/>
            <person name="Wang D."/>
            <person name="Yang S."/>
            <person name="Wang G."/>
        </authorList>
    </citation>
    <scope>NUCLEOTIDE SEQUENCE [LARGE SCALE GENOMIC DNA]</scope>
    <source>
        <strain evidence="2 3">DJ57</strain>
    </source>
</reference>
<dbReference type="PROSITE" id="PS51257">
    <property type="entry name" value="PROKAR_LIPOPROTEIN"/>
    <property type="match status" value="1"/>
</dbReference>
<evidence type="ECO:0000256" key="1">
    <source>
        <dbReference type="SAM" id="MobiDB-lite"/>
    </source>
</evidence>
<keyword evidence="3" id="KW-1185">Reference proteome</keyword>
<dbReference type="Proteomes" id="UP000192796">
    <property type="component" value="Unassembled WGS sequence"/>
</dbReference>
<dbReference type="STRING" id="1703345.A3860_09330"/>
<evidence type="ECO:0008006" key="4">
    <source>
        <dbReference type="Google" id="ProtNLM"/>
    </source>
</evidence>
<gene>
    <name evidence="2" type="ORF">A3860_09330</name>
</gene>
<dbReference type="InterPro" id="IPR025354">
    <property type="entry name" value="DUF4258"/>
</dbReference>
<name>A0A1V9FHX7_9BACT</name>
<organism evidence="2 3">
    <name type="scientific">Niastella vici</name>
    <dbReference type="NCBI Taxonomy" id="1703345"/>
    <lineage>
        <taxon>Bacteria</taxon>
        <taxon>Pseudomonadati</taxon>
        <taxon>Bacteroidota</taxon>
        <taxon>Chitinophagia</taxon>
        <taxon>Chitinophagales</taxon>
        <taxon>Chitinophagaceae</taxon>
        <taxon>Niastella</taxon>
    </lineage>
</organism>
<dbReference type="Pfam" id="PF14076">
    <property type="entry name" value="DUF4258"/>
    <property type="match status" value="1"/>
</dbReference>
<accession>A0A1V9FHX7</accession>
<dbReference type="AlphaFoldDB" id="A0A1V9FHX7"/>
<proteinExistence type="predicted"/>
<protein>
    <recommendedName>
        <fullName evidence="4">DUF4258 domain-containing protein</fullName>
    </recommendedName>
</protein>